<name>Q9XYY2_DROME</name>
<dbReference type="PeptideAtlas" id="Q9XYY2"/>
<dbReference type="AGR" id="FB:FBgn0026738"/>
<organism evidence="2">
    <name type="scientific">Drosophila melanogaster</name>
    <name type="common">Fruit fly</name>
    <dbReference type="NCBI Taxonomy" id="7227"/>
    <lineage>
        <taxon>Eukaryota</taxon>
        <taxon>Metazoa</taxon>
        <taxon>Ecdysozoa</taxon>
        <taxon>Arthropoda</taxon>
        <taxon>Hexapoda</taxon>
        <taxon>Insecta</taxon>
        <taxon>Pterygota</taxon>
        <taxon>Neoptera</taxon>
        <taxon>Endopterygota</taxon>
        <taxon>Diptera</taxon>
        <taxon>Brachycera</taxon>
        <taxon>Muscomorpha</taxon>
        <taxon>Ephydroidea</taxon>
        <taxon>Drosophilidae</taxon>
        <taxon>Drosophila</taxon>
        <taxon>Sophophora</taxon>
    </lineage>
</organism>
<protein>
    <submittedName>
        <fullName evidence="2">Uncharacterized protein</fullName>
    </submittedName>
</protein>
<dbReference type="AlphaFoldDB" id="Q9XYY2"/>
<accession>Q9XYY2</accession>
<reference evidence="2" key="1">
    <citation type="submission" date="1999-02" db="EMBL/GenBank/DDBJ databases">
        <title>Randomly isolated Drosophila melanogaster cDNA clone.</title>
        <authorList>
            <person name="Becker J."/>
            <person name="Fyrberg E.A."/>
            <person name="Fyrberg C.C."/>
        </authorList>
    </citation>
    <scope>NUCLEOTIDE SEQUENCE</scope>
</reference>
<evidence type="ECO:0000313" key="2">
    <source>
        <dbReference type="EMBL" id="AAD31440.1"/>
    </source>
</evidence>
<feature type="region of interest" description="Disordered" evidence="1">
    <location>
        <begin position="32"/>
        <end position="52"/>
    </location>
</feature>
<dbReference type="FlyBase" id="FBgn0026738">
    <property type="gene designation" value="Otud6"/>
</dbReference>
<feature type="compositionally biased region" description="Basic residues" evidence="1">
    <location>
        <begin position="122"/>
        <end position="147"/>
    </location>
</feature>
<dbReference type="VEuPathDB" id="VectorBase:FBgn0026738"/>
<dbReference type="ExpressionAtlas" id="Q9XYY2">
    <property type="expression patterns" value="baseline and differential"/>
</dbReference>
<feature type="region of interest" description="Disordered" evidence="1">
    <location>
        <begin position="94"/>
        <end position="156"/>
    </location>
</feature>
<evidence type="ECO:0000256" key="1">
    <source>
        <dbReference type="SAM" id="MobiDB-lite"/>
    </source>
</evidence>
<proteinExistence type="evidence at transcript level"/>
<dbReference type="EMBL" id="AF131067">
    <property type="protein sequence ID" value="AAD31440.1"/>
    <property type="molecule type" value="mRNA"/>
</dbReference>
<dbReference type="Bgee" id="FBgn0026738">
    <property type="expression patterns" value="Expressed in spermatocyte in testis and 77 other cell types or tissues"/>
</dbReference>
<dbReference type="GO" id="GO:0004843">
    <property type="term" value="F:cysteine-type deubiquitinase activity"/>
    <property type="evidence" value="ECO:0000250"/>
    <property type="project" value="FlyBase"/>
</dbReference>
<dbReference type="OrthoDB" id="415023at2759"/>
<sequence length="156" mass="18460">MCDGDVAIAELESRLDEVSLEDIGARHRRERKDLQAKLQAMKKNAPKNNKNKRKEFLEEMARLEGELEQRHKAELKAAERMEAPVLVEPVVKEPAKSRKLKCQTMIKSRKKRNSWRPISVFPRHRNAGTRRQRRHVHERQRSRRSRKMLPISQRPS</sequence>
<gene>
    <name evidence="3" type="primary">Otud6</name>
    <name evidence="3" type="ORF">CG7857</name>
</gene>
<evidence type="ECO:0000313" key="3">
    <source>
        <dbReference type="FlyBase" id="FBgn0026738"/>
    </source>
</evidence>
<feature type="compositionally biased region" description="Basic residues" evidence="1">
    <location>
        <begin position="97"/>
        <end position="114"/>
    </location>
</feature>